<feature type="transmembrane region" description="Helical" evidence="9">
    <location>
        <begin position="290"/>
        <end position="323"/>
    </location>
</feature>
<comment type="subcellular location">
    <subcellularLocation>
        <location evidence="1">Cell membrane</location>
        <topology evidence="1">Multi-pass membrane protein</topology>
    </subcellularLocation>
</comment>
<protein>
    <submittedName>
        <fullName evidence="10">AI-2E family transporter</fullName>
    </submittedName>
</protein>
<dbReference type="InterPro" id="IPR002549">
    <property type="entry name" value="AI-2E-like"/>
</dbReference>
<evidence type="ECO:0000313" key="10">
    <source>
        <dbReference type="EMBL" id="MBK6300863.1"/>
    </source>
</evidence>
<evidence type="ECO:0000256" key="4">
    <source>
        <dbReference type="ARBA" id="ARBA00022475"/>
    </source>
</evidence>
<evidence type="ECO:0000256" key="7">
    <source>
        <dbReference type="ARBA" id="ARBA00023136"/>
    </source>
</evidence>
<feature type="compositionally biased region" description="Acidic residues" evidence="8">
    <location>
        <begin position="25"/>
        <end position="35"/>
    </location>
</feature>
<evidence type="ECO:0000256" key="9">
    <source>
        <dbReference type="SAM" id="Phobius"/>
    </source>
</evidence>
<dbReference type="PANTHER" id="PTHR21716">
    <property type="entry name" value="TRANSMEMBRANE PROTEIN"/>
    <property type="match status" value="1"/>
</dbReference>
<comment type="caution">
    <text evidence="10">The sequence shown here is derived from an EMBL/GenBank/DDBJ whole genome shotgun (WGS) entry which is preliminary data.</text>
</comment>
<evidence type="ECO:0000256" key="5">
    <source>
        <dbReference type="ARBA" id="ARBA00022692"/>
    </source>
</evidence>
<sequence>MGDTGSVWQRWLDFRHRQRARLSEEPEFAPEDGAGEEPVIPAPTPAPPTPGSAHPPAGSPLNRSSPFYLGLVGGLGVLIAYGLWQMLATLDTVLTLLVVALFLALALNPLVERLVAAGVRRGRAVAIVAGLVVLIVGLIGLVVVPPVVQQGGDLARHAPRYLDNLLADPRLQDLDATYHFLDKVRDEINRRLTDGAFMSQAVGGVLGAGMAVVSGVFSTVTVLVLTLYFLASLPTIKHAAYAMVPASRRARVESLAEAMMRRVGSYAIGQVLVATINACCSYVMMKILGIPYAAVLAVTVGLLGLIPMVGATLGAIVVALVALFVDPTKALIAVVYFVVYQQIENYVVAPRMMRRTVSVPGVVTVVAALAGGTLAGVLGALLAIPTAAGLLLLYEEVLVPRQQRH</sequence>
<accession>A0A934X5Y6</accession>
<evidence type="ECO:0000256" key="1">
    <source>
        <dbReference type="ARBA" id="ARBA00004651"/>
    </source>
</evidence>
<dbReference type="GO" id="GO:0005886">
    <property type="term" value="C:plasma membrane"/>
    <property type="evidence" value="ECO:0007669"/>
    <property type="project" value="UniProtKB-SubCell"/>
</dbReference>
<keyword evidence="6 9" id="KW-1133">Transmembrane helix</keyword>
<comment type="similarity">
    <text evidence="2">Belongs to the autoinducer-2 exporter (AI-2E) (TC 2.A.86) family.</text>
</comment>
<feature type="transmembrane region" description="Helical" evidence="9">
    <location>
        <begin position="93"/>
        <end position="111"/>
    </location>
</feature>
<evidence type="ECO:0000256" key="2">
    <source>
        <dbReference type="ARBA" id="ARBA00009773"/>
    </source>
</evidence>
<keyword evidence="5 9" id="KW-0812">Transmembrane</keyword>
<dbReference type="Proteomes" id="UP000718281">
    <property type="component" value="Unassembled WGS sequence"/>
</dbReference>
<feature type="compositionally biased region" description="Pro residues" evidence="8">
    <location>
        <begin position="40"/>
        <end position="50"/>
    </location>
</feature>
<reference evidence="10 11" key="1">
    <citation type="submission" date="2020-10" db="EMBL/GenBank/DDBJ databases">
        <title>Connecting structure to function with the recovery of over 1000 high-quality activated sludge metagenome-assembled genomes encoding full-length rRNA genes using long-read sequencing.</title>
        <authorList>
            <person name="Singleton C.M."/>
            <person name="Petriglieri F."/>
            <person name="Kristensen J.M."/>
            <person name="Kirkegaard R.H."/>
            <person name="Michaelsen T.Y."/>
            <person name="Andersen M.H."/>
            <person name="Karst S.M."/>
            <person name="Dueholm M.S."/>
            <person name="Nielsen P.H."/>
            <person name="Albertsen M."/>
        </authorList>
    </citation>
    <scope>NUCLEOTIDE SEQUENCE [LARGE SCALE GENOMIC DNA]</scope>
    <source>
        <strain evidence="10">AalE_18-Q3-R2-46_BAT3C.188</strain>
    </source>
</reference>
<evidence type="ECO:0000256" key="6">
    <source>
        <dbReference type="ARBA" id="ARBA00022989"/>
    </source>
</evidence>
<name>A0A934X5Y6_9MICO</name>
<organism evidence="10 11">
    <name type="scientific">Candidatus Phosphoribacter hodrii</name>
    <dbReference type="NCBI Taxonomy" id="2953743"/>
    <lineage>
        <taxon>Bacteria</taxon>
        <taxon>Bacillati</taxon>
        <taxon>Actinomycetota</taxon>
        <taxon>Actinomycetes</taxon>
        <taxon>Micrococcales</taxon>
        <taxon>Dermatophilaceae</taxon>
        <taxon>Candidatus Phosphoribacter</taxon>
    </lineage>
</organism>
<feature type="region of interest" description="Disordered" evidence="8">
    <location>
        <begin position="22"/>
        <end position="59"/>
    </location>
</feature>
<feature type="transmembrane region" description="Helical" evidence="9">
    <location>
        <begin position="361"/>
        <end position="394"/>
    </location>
</feature>
<feature type="transmembrane region" description="Helical" evidence="9">
    <location>
        <begin position="205"/>
        <end position="231"/>
    </location>
</feature>
<proteinExistence type="inferred from homology"/>
<feature type="transmembrane region" description="Helical" evidence="9">
    <location>
        <begin position="67"/>
        <end position="87"/>
    </location>
</feature>
<dbReference type="EMBL" id="JADIXZ010000004">
    <property type="protein sequence ID" value="MBK6300863.1"/>
    <property type="molecule type" value="Genomic_DNA"/>
</dbReference>
<feature type="transmembrane region" description="Helical" evidence="9">
    <location>
        <begin position="123"/>
        <end position="144"/>
    </location>
</feature>
<keyword evidence="3" id="KW-0813">Transport</keyword>
<dbReference type="GO" id="GO:0055085">
    <property type="term" value="P:transmembrane transport"/>
    <property type="evidence" value="ECO:0007669"/>
    <property type="project" value="TreeGrafter"/>
</dbReference>
<keyword evidence="4" id="KW-1003">Cell membrane</keyword>
<dbReference type="Pfam" id="PF01594">
    <property type="entry name" value="AI-2E_transport"/>
    <property type="match status" value="1"/>
</dbReference>
<dbReference type="AlphaFoldDB" id="A0A934X5Y6"/>
<evidence type="ECO:0000256" key="8">
    <source>
        <dbReference type="SAM" id="MobiDB-lite"/>
    </source>
</evidence>
<feature type="transmembrane region" description="Helical" evidence="9">
    <location>
        <begin position="330"/>
        <end position="349"/>
    </location>
</feature>
<evidence type="ECO:0000256" key="3">
    <source>
        <dbReference type="ARBA" id="ARBA00022448"/>
    </source>
</evidence>
<evidence type="ECO:0000313" key="11">
    <source>
        <dbReference type="Proteomes" id="UP000718281"/>
    </source>
</evidence>
<gene>
    <name evidence="10" type="ORF">IPF40_07350</name>
</gene>
<keyword evidence="7 9" id="KW-0472">Membrane</keyword>
<dbReference type="PANTHER" id="PTHR21716:SF53">
    <property type="entry name" value="PERMEASE PERM-RELATED"/>
    <property type="match status" value="1"/>
</dbReference>